<dbReference type="InterPro" id="IPR001331">
    <property type="entry name" value="GDS_CDC24_CS"/>
</dbReference>
<keyword evidence="7" id="KW-1185">Reference proteome</keyword>
<name>A0A0D2PCL2_HYPSF</name>
<dbReference type="SUPFAM" id="SSF48065">
    <property type="entry name" value="DBL homology domain (DH-domain)"/>
    <property type="match status" value="1"/>
</dbReference>
<dbReference type="SUPFAM" id="SSF50729">
    <property type="entry name" value="PH domain-like"/>
    <property type="match status" value="1"/>
</dbReference>
<dbReference type="InterPro" id="IPR052233">
    <property type="entry name" value="Rho-type_GEFs"/>
</dbReference>
<dbReference type="AlphaFoldDB" id="A0A0D2PCL2"/>
<dbReference type="PANTHER" id="PTHR46572:SF1">
    <property type="entry name" value="RHO1 GUANINE NUCLEOTIDE EXCHANGE FACTOR TUS1"/>
    <property type="match status" value="1"/>
</dbReference>
<evidence type="ECO:0008006" key="8">
    <source>
        <dbReference type="Google" id="ProtNLM"/>
    </source>
</evidence>
<feature type="compositionally biased region" description="Polar residues" evidence="2">
    <location>
        <begin position="1"/>
        <end position="11"/>
    </location>
</feature>
<dbReference type="SMART" id="SM00325">
    <property type="entry name" value="RhoGEF"/>
    <property type="match status" value="1"/>
</dbReference>
<dbReference type="PANTHER" id="PTHR46572">
    <property type="entry name" value="RHO1 GDP-GTP EXCHANGE PROTEIN 1-RELATED"/>
    <property type="match status" value="1"/>
</dbReference>
<dbReference type="OMA" id="RDQHPLI"/>
<dbReference type="STRING" id="945553.A0A0D2PCL2"/>
<proteinExistence type="predicted"/>
<reference evidence="7" key="1">
    <citation type="submission" date="2014-04" db="EMBL/GenBank/DDBJ databases">
        <title>Evolutionary Origins and Diversification of the Mycorrhizal Mutualists.</title>
        <authorList>
            <consortium name="DOE Joint Genome Institute"/>
            <consortium name="Mycorrhizal Genomics Consortium"/>
            <person name="Kohler A."/>
            <person name="Kuo A."/>
            <person name="Nagy L.G."/>
            <person name="Floudas D."/>
            <person name="Copeland A."/>
            <person name="Barry K.W."/>
            <person name="Cichocki N."/>
            <person name="Veneault-Fourrey C."/>
            <person name="LaButti K."/>
            <person name="Lindquist E.A."/>
            <person name="Lipzen A."/>
            <person name="Lundell T."/>
            <person name="Morin E."/>
            <person name="Murat C."/>
            <person name="Riley R."/>
            <person name="Ohm R."/>
            <person name="Sun H."/>
            <person name="Tunlid A."/>
            <person name="Henrissat B."/>
            <person name="Grigoriev I.V."/>
            <person name="Hibbett D.S."/>
            <person name="Martin F."/>
        </authorList>
    </citation>
    <scope>NUCLEOTIDE SEQUENCE [LARGE SCALE GENOMIC DNA]</scope>
    <source>
        <strain evidence="7">FD-334 SS-4</strain>
    </source>
</reference>
<dbReference type="Proteomes" id="UP000054270">
    <property type="component" value="Unassembled WGS sequence"/>
</dbReference>
<dbReference type="InterPro" id="IPR000219">
    <property type="entry name" value="DH_dom"/>
</dbReference>
<accession>A0A0D2PCL2</accession>
<evidence type="ECO:0000259" key="4">
    <source>
        <dbReference type="PROSITE" id="PS50010"/>
    </source>
</evidence>
<evidence type="ECO:0000259" key="3">
    <source>
        <dbReference type="PROSITE" id="PS50003"/>
    </source>
</evidence>
<dbReference type="Pfam" id="PF00621">
    <property type="entry name" value="RhoGEF"/>
    <property type="match status" value="1"/>
</dbReference>
<dbReference type="PROSITE" id="PS50003">
    <property type="entry name" value="PH_DOMAIN"/>
    <property type="match status" value="1"/>
</dbReference>
<sequence>MYGNRRTSASALPNLPPGAQRPAVYSDAYSVEVTPPPYEQHLQNPWDLSTPPLPPPRPRVRSMNESRIHHGQNQIPYDNMRQQRMPFPEPVFYGQQNNVPTSPQRLVHHHSRSELGVLSPSSTSYRRPHNDSVSSFASSYNAHSDYLAISEEVGTLQGELRKSLADLSLTSDEALHRFQSGKLPENEQEWHRLVPPEARDALGKQEVQRQSVIFEVIKSEREYVADLEAVQDIFIKGFREANPPILREPRLSAFINEVFGNLAEIVTYHQRLLAALFARQREQHPLIQSVADIFLDTTLKSDFRSTYEVYIKRYPLAESYHRKQLKSNHAYEIFIQSASEDHRIRKRDLITFLSRPVTKLPRLILLLSEILRLTETEYDHPDLETLPIVLSILKDCVKSTQPGIEAAESKVKFWALCESLVFQKGEIIDMDLYDDSRSLAYTGSVLRRGRTETGFSEKWADLVAALLDNYFILAREEKHPNGSVKRVLMSRPMPLSFLRLGSFTAPPETRKEKTDEGGGLLDSFRSQSVPIYPFTIFHAGNKATRRYTLYVSSDAQRKKWYNAFVDAIGVHKVRQEANMWFNPQTLTDGFFRSPQRDPSKQVTVTITGRISCAVPFAYGSPNRRYLTVGCGTGIYVGPATSESELIPPHPRSLTDRLPEFQRVLNYRNATALAAVTTLGDKEFNRLVIHAESSLVSCSLGSLVGRLAGSEADKRSLETSVERVVGSDTNVTFFKHVHVAGQSMLVVSSKRKMATSLNLQVLEAVPSSELLLSPRRPGPTAAQTFKPYGQPGYIPKDAHDVAGLSKTIGVCTNTGIVTLDPTNISDSPVTIVPEFRDVGSHPPMAALKDRIEGLKPLGYVTANANELLVIYDEIGFYINKRGVPVRHSGYIKWEVKATSYAYRNGHLMLISPLFIEVRNITTSRIVQVIEGQDMRLLYSGPYMSKDDPVLVAMRGGKDDKGGVSEKIVELTETQEIGLMSPTNGPSAIWDEWDM</sequence>
<dbReference type="InterPro" id="IPR035899">
    <property type="entry name" value="DBL_dom_sf"/>
</dbReference>
<gene>
    <name evidence="6" type="ORF">HYPSUDRAFT_133147</name>
</gene>
<keyword evidence="1" id="KW-0344">Guanine-nucleotide releasing factor</keyword>
<dbReference type="PROSITE" id="PS50219">
    <property type="entry name" value="CNH"/>
    <property type="match status" value="1"/>
</dbReference>
<dbReference type="Gene3D" id="2.30.29.30">
    <property type="entry name" value="Pleckstrin-homology domain (PH domain)/Phosphotyrosine-binding domain (PTB)"/>
    <property type="match status" value="1"/>
</dbReference>
<evidence type="ECO:0000259" key="5">
    <source>
        <dbReference type="PROSITE" id="PS50219"/>
    </source>
</evidence>
<feature type="domain" description="DH" evidence="4">
    <location>
        <begin position="208"/>
        <end position="403"/>
    </location>
</feature>
<dbReference type="InterPro" id="IPR001180">
    <property type="entry name" value="CNH_dom"/>
</dbReference>
<dbReference type="CDD" id="cd00160">
    <property type="entry name" value="RhoGEF"/>
    <property type="match status" value="1"/>
</dbReference>
<feature type="region of interest" description="Disordered" evidence="2">
    <location>
        <begin position="1"/>
        <end position="21"/>
    </location>
</feature>
<organism evidence="6 7">
    <name type="scientific">Hypholoma sublateritium (strain FD-334 SS-4)</name>
    <dbReference type="NCBI Taxonomy" id="945553"/>
    <lineage>
        <taxon>Eukaryota</taxon>
        <taxon>Fungi</taxon>
        <taxon>Dikarya</taxon>
        <taxon>Basidiomycota</taxon>
        <taxon>Agaricomycotina</taxon>
        <taxon>Agaricomycetes</taxon>
        <taxon>Agaricomycetidae</taxon>
        <taxon>Agaricales</taxon>
        <taxon>Agaricineae</taxon>
        <taxon>Strophariaceae</taxon>
        <taxon>Hypholoma</taxon>
    </lineage>
</organism>
<dbReference type="Gene3D" id="1.20.900.10">
    <property type="entry name" value="Dbl homology (DH) domain"/>
    <property type="match status" value="1"/>
</dbReference>
<evidence type="ECO:0000313" key="6">
    <source>
        <dbReference type="EMBL" id="KJA26301.1"/>
    </source>
</evidence>
<evidence type="ECO:0000256" key="2">
    <source>
        <dbReference type="SAM" id="MobiDB-lite"/>
    </source>
</evidence>
<feature type="domain" description="PH" evidence="3">
    <location>
        <begin position="438"/>
        <end position="569"/>
    </location>
</feature>
<dbReference type="EMBL" id="KN817528">
    <property type="protein sequence ID" value="KJA26301.1"/>
    <property type="molecule type" value="Genomic_DNA"/>
</dbReference>
<dbReference type="Pfam" id="PF00780">
    <property type="entry name" value="CNH"/>
    <property type="match status" value="1"/>
</dbReference>
<dbReference type="PROSITE" id="PS00741">
    <property type="entry name" value="DH_1"/>
    <property type="match status" value="1"/>
</dbReference>
<dbReference type="InterPro" id="IPR001849">
    <property type="entry name" value="PH_domain"/>
</dbReference>
<dbReference type="PROSITE" id="PS50010">
    <property type="entry name" value="DH_2"/>
    <property type="match status" value="1"/>
</dbReference>
<evidence type="ECO:0000313" key="7">
    <source>
        <dbReference type="Proteomes" id="UP000054270"/>
    </source>
</evidence>
<evidence type="ECO:0000256" key="1">
    <source>
        <dbReference type="ARBA" id="ARBA00022658"/>
    </source>
</evidence>
<feature type="domain" description="CNH" evidence="5">
    <location>
        <begin position="607"/>
        <end position="943"/>
    </location>
</feature>
<dbReference type="GO" id="GO:0035556">
    <property type="term" value="P:intracellular signal transduction"/>
    <property type="evidence" value="ECO:0007669"/>
    <property type="project" value="InterPro"/>
</dbReference>
<protein>
    <recommendedName>
        <fullName evidence="8">DH domain-containing protein</fullName>
    </recommendedName>
</protein>
<dbReference type="OrthoDB" id="2272012at2759"/>
<dbReference type="GO" id="GO:0005085">
    <property type="term" value="F:guanyl-nucleotide exchange factor activity"/>
    <property type="evidence" value="ECO:0007669"/>
    <property type="project" value="UniProtKB-KW"/>
</dbReference>
<dbReference type="InterPro" id="IPR011993">
    <property type="entry name" value="PH-like_dom_sf"/>
</dbReference>
<dbReference type="SMART" id="SM00233">
    <property type="entry name" value="PH"/>
    <property type="match status" value="1"/>
</dbReference>